<dbReference type="Proteomes" id="UP000826195">
    <property type="component" value="Unassembled WGS sequence"/>
</dbReference>
<feature type="region of interest" description="Disordered" evidence="1">
    <location>
        <begin position="45"/>
        <end position="67"/>
    </location>
</feature>
<gene>
    <name evidence="2" type="ORF">KQX54_004168</name>
</gene>
<comment type="caution">
    <text evidence="2">The sequence shown here is derived from an EMBL/GenBank/DDBJ whole genome shotgun (WGS) entry which is preliminary data.</text>
</comment>
<name>A0AAV7IUF3_COTGL</name>
<reference evidence="2 3" key="1">
    <citation type="journal article" date="2021" name="J. Hered.">
        <title>A chromosome-level genome assembly of the parasitoid wasp, Cotesia glomerata (Hymenoptera: Braconidae).</title>
        <authorList>
            <person name="Pinto B.J."/>
            <person name="Weis J.J."/>
            <person name="Gamble T."/>
            <person name="Ode P.J."/>
            <person name="Paul R."/>
            <person name="Zaspel J.M."/>
        </authorList>
    </citation>
    <scope>NUCLEOTIDE SEQUENCE [LARGE SCALE GENOMIC DNA]</scope>
    <source>
        <strain evidence="2">CgM1</strain>
    </source>
</reference>
<organism evidence="2 3">
    <name type="scientific">Cotesia glomerata</name>
    <name type="common">Lepidopteran parasitic wasp</name>
    <name type="synonym">Apanteles glomeratus</name>
    <dbReference type="NCBI Taxonomy" id="32391"/>
    <lineage>
        <taxon>Eukaryota</taxon>
        <taxon>Metazoa</taxon>
        <taxon>Ecdysozoa</taxon>
        <taxon>Arthropoda</taxon>
        <taxon>Hexapoda</taxon>
        <taxon>Insecta</taxon>
        <taxon>Pterygota</taxon>
        <taxon>Neoptera</taxon>
        <taxon>Endopterygota</taxon>
        <taxon>Hymenoptera</taxon>
        <taxon>Apocrita</taxon>
        <taxon>Ichneumonoidea</taxon>
        <taxon>Braconidae</taxon>
        <taxon>Microgastrinae</taxon>
        <taxon>Cotesia</taxon>
    </lineage>
</organism>
<protein>
    <submittedName>
        <fullName evidence="2">Uncharacterized protein</fullName>
    </submittedName>
</protein>
<evidence type="ECO:0000313" key="3">
    <source>
        <dbReference type="Proteomes" id="UP000826195"/>
    </source>
</evidence>
<dbReference type="AlphaFoldDB" id="A0AAV7IUF3"/>
<keyword evidence="3" id="KW-1185">Reference proteome</keyword>
<accession>A0AAV7IUF3</accession>
<sequence length="126" mass="13636">MLFYDAQARKFVPEAVILVGLSQSDVIDEFVTRITRLEEESGGNPVFLSSAGGTAGARNQANTRRRKLASPHLTRKCLDAVDVDSDSDGTAVQIFTLLYSVRGDRVGEWGWFARLATSTASSLTPG</sequence>
<evidence type="ECO:0000256" key="1">
    <source>
        <dbReference type="SAM" id="MobiDB-lite"/>
    </source>
</evidence>
<proteinExistence type="predicted"/>
<evidence type="ECO:0000313" key="2">
    <source>
        <dbReference type="EMBL" id="KAH0560397.1"/>
    </source>
</evidence>
<dbReference type="EMBL" id="JAHXZJ010000374">
    <property type="protein sequence ID" value="KAH0560397.1"/>
    <property type="molecule type" value="Genomic_DNA"/>
</dbReference>